<dbReference type="SUPFAM" id="SSF48726">
    <property type="entry name" value="Immunoglobulin"/>
    <property type="match status" value="2"/>
</dbReference>
<dbReference type="PANTHER" id="PTHR23279">
    <property type="entry name" value="DEFECTIVE PROBOSCIS EXTENSION RESPONSE DPR -RELATED"/>
    <property type="match status" value="1"/>
</dbReference>
<dbReference type="InterPro" id="IPR003599">
    <property type="entry name" value="Ig_sub"/>
</dbReference>
<evidence type="ECO:0000313" key="2">
    <source>
        <dbReference type="EMBL" id="KAF0291446.1"/>
    </source>
</evidence>
<dbReference type="Proteomes" id="UP000440578">
    <property type="component" value="Unassembled WGS sequence"/>
</dbReference>
<comment type="caution">
    <text evidence="2">The sequence shown here is derived from an EMBL/GenBank/DDBJ whole genome shotgun (WGS) entry which is preliminary data.</text>
</comment>
<gene>
    <name evidence="2" type="primary">zig-8_0</name>
    <name evidence="2" type="ORF">FJT64_010436</name>
</gene>
<sequence length="212" mass="23698">MRLGSKVSWGRDIEVLTGGLSRFTDDRRFQPLHQEYSQDWGLRILSVRASDAGWYFCQISTSPPVSHQIYLNVVEPQVEIVGAPELYINRGSDATLTCIIRGAHKAPENVRWTHDSKLVQYDLSRAGVRIRTYQEGNNTISKFLIERAMPSDSGEYFCDPDGLQQVKVTVHILNGDHPAAMQTGGQPCHRVTSAVALLCCWLLLLLTPTSPC</sequence>
<reference evidence="2 3" key="1">
    <citation type="submission" date="2019-07" db="EMBL/GenBank/DDBJ databases">
        <title>Draft genome assembly of a fouling barnacle, Amphibalanus amphitrite (Darwin, 1854): The first reference genome for Thecostraca.</title>
        <authorList>
            <person name="Kim W."/>
        </authorList>
    </citation>
    <scope>NUCLEOTIDE SEQUENCE [LARGE SCALE GENOMIC DNA]</scope>
    <source>
        <strain evidence="2">SNU_AA5</strain>
        <tissue evidence="2">Soma without cirri and trophi</tissue>
    </source>
</reference>
<keyword evidence="3" id="KW-1185">Reference proteome</keyword>
<evidence type="ECO:0000313" key="3">
    <source>
        <dbReference type="Proteomes" id="UP000440578"/>
    </source>
</evidence>
<dbReference type="InterPro" id="IPR013783">
    <property type="entry name" value="Ig-like_fold"/>
</dbReference>
<dbReference type="InterPro" id="IPR007110">
    <property type="entry name" value="Ig-like_dom"/>
</dbReference>
<dbReference type="InterPro" id="IPR037448">
    <property type="entry name" value="Zig-8"/>
</dbReference>
<dbReference type="PROSITE" id="PS50835">
    <property type="entry name" value="IG_LIKE"/>
    <property type="match status" value="1"/>
</dbReference>
<dbReference type="PANTHER" id="PTHR23279:SF36">
    <property type="entry name" value="DEFECTIVE PROBOSCIS EXTENSION RESPONSE 9, ISOFORM A"/>
    <property type="match status" value="1"/>
</dbReference>
<dbReference type="GO" id="GO:0050808">
    <property type="term" value="P:synapse organization"/>
    <property type="evidence" value="ECO:0007669"/>
    <property type="project" value="TreeGrafter"/>
</dbReference>
<organism evidence="2 3">
    <name type="scientific">Amphibalanus amphitrite</name>
    <name type="common">Striped barnacle</name>
    <name type="synonym">Balanus amphitrite</name>
    <dbReference type="NCBI Taxonomy" id="1232801"/>
    <lineage>
        <taxon>Eukaryota</taxon>
        <taxon>Metazoa</taxon>
        <taxon>Ecdysozoa</taxon>
        <taxon>Arthropoda</taxon>
        <taxon>Crustacea</taxon>
        <taxon>Multicrustacea</taxon>
        <taxon>Cirripedia</taxon>
        <taxon>Thoracica</taxon>
        <taxon>Thoracicalcarea</taxon>
        <taxon>Balanomorpha</taxon>
        <taxon>Balanoidea</taxon>
        <taxon>Balanidae</taxon>
        <taxon>Amphibalaninae</taxon>
        <taxon>Amphibalanus</taxon>
    </lineage>
</organism>
<dbReference type="OrthoDB" id="10012075at2759"/>
<dbReference type="EMBL" id="VIIS01001880">
    <property type="protein sequence ID" value="KAF0291446.1"/>
    <property type="molecule type" value="Genomic_DNA"/>
</dbReference>
<dbReference type="Pfam" id="PF13927">
    <property type="entry name" value="Ig_3"/>
    <property type="match status" value="1"/>
</dbReference>
<protein>
    <submittedName>
        <fullName evidence="2">Zwei Ig domain protein zig-8</fullName>
    </submittedName>
</protein>
<accession>A0A6A4VA48</accession>
<evidence type="ECO:0000259" key="1">
    <source>
        <dbReference type="PROSITE" id="PS50835"/>
    </source>
</evidence>
<dbReference type="SMART" id="SM00409">
    <property type="entry name" value="IG"/>
    <property type="match status" value="2"/>
</dbReference>
<feature type="domain" description="Ig-like" evidence="1">
    <location>
        <begin position="76"/>
        <end position="169"/>
    </location>
</feature>
<dbReference type="InterPro" id="IPR036179">
    <property type="entry name" value="Ig-like_dom_sf"/>
</dbReference>
<dbReference type="Gene3D" id="2.60.40.10">
    <property type="entry name" value="Immunoglobulins"/>
    <property type="match status" value="2"/>
</dbReference>
<name>A0A6A4VA48_AMPAM</name>
<proteinExistence type="predicted"/>
<dbReference type="GO" id="GO:0032589">
    <property type="term" value="C:neuron projection membrane"/>
    <property type="evidence" value="ECO:0007669"/>
    <property type="project" value="TreeGrafter"/>
</dbReference>
<dbReference type="AlphaFoldDB" id="A0A6A4VA48"/>